<dbReference type="PANTHER" id="PTHR33876">
    <property type="entry name" value="UNNAMED PRODUCT"/>
    <property type="match status" value="1"/>
</dbReference>
<name>A0A2P6V541_9CHLO</name>
<evidence type="ECO:0000313" key="4">
    <source>
        <dbReference type="Proteomes" id="UP000239649"/>
    </source>
</evidence>
<gene>
    <name evidence="3" type="ORF">C2E20_7246</name>
</gene>
<evidence type="ECO:0000313" key="3">
    <source>
        <dbReference type="EMBL" id="PSC69194.1"/>
    </source>
</evidence>
<dbReference type="Proteomes" id="UP000239649">
    <property type="component" value="Unassembled WGS sequence"/>
</dbReference>
<feature type="region of interest" description="Disordered" evidence="1">
    <location>
        <begin position="74"/>
        <end position="94"/>
    </location>
</feature>
<feature type="transmembrane region" description="Helical" evidence="2">
    <location>
        <begin position="149"/>
        <end position="171"/>
    </location>
</feature>
<feature type="transmembrane region" description="Helical" evidence="2">
    <location>
        <begin position="183"/>
        <end position="207"/>
    </location>
</feature>
<feature type="transmembrane region" description="Helical" evidence="2">
    <location>
        <begin position="279"/>
        <end position="306"/>
    </location>
</feature>
<evidence type="ECO:0000256" key="2">
    <source>
        <dbReference type="SAM" id="Phobius"/>
    </source>
</evidence>
<keyword evidence="2" id="KW-0472">Membrane</keyword>
<comment type="caution">
    <text evidence="3">The sequence shown here is derived from an EMBL/GenBank/DDBJ whole genome shotgun (WGS) entry which is preliminary data.</text>
</comment>
<accession>A0A2P6V541</accession>
<dbReference type="AlphaFoldDB" id="A0A2P6V541"/>
<dbReference type="EMBL" id="LHPF02000028">
    <property type="protein sequence ID" value="PSC69194.1"/>
    <property type="molecule type" value="Genomic_DNA"/>
</dbReference>
<dbReference type="PANTHER" id="PTHR33876:SF4">
    <property type="entry name" value="CHLOROPLAST PROTEIN FOR GROWTH AND FERTILITY 2"/>
    <property type="match status" value="1"/>
</dbReference>
<feature type="transmembrane region" description="Helical" evidence="2">
    <location>
        <begin position="107"/>
        <end position="129"/>
    </location>
</feature>
<feature type="transmembrane region" description="Helical" evidence="2">
    <location>
        <begin position="312"/>
        <end position="340"/>
    </location>
</feature>
<keyword evidence="2" id="KW-0812">Transmembrane</keyword>
<dbReference type="STRING" id="554055.A0A2P6V541"/>
<keyword evidence="2" id="KW-1133">Transmembrane helix</keyword>
<dbReference type="OrthoDB" id="669460at2759"/>
<reference evidence="3 4" key="1">
    <citation type="journal article" date="2018" name="Plant J.">
        <title>Genome sequences of Chlorella sorokiniana UTEX 1602 and Micractinium conductrix SAG 241.80: implications to maltose excretion by a green alga.</title>
        <authorList>
            <person name="Arriola M.B."/>
            <person name="Velmurugan N."/>
            <person name="Zhang Y."/>
            <person name="Plunkett M.H."/>
            <person name="Hondzo H."/>
            <person name="Barney B.M."/>
        </authorList>
    </citation>
    <scope>NUCLEOTIDE SEQUENCE [LARGE SCALE GENOMIC DNA]</scope>
    <source>
        <strain evidence="3 4">SAG 241.80</strain>
    </source>
</reference>
<feature type="transmembrane region" description="Helical" evidence="2">
    <location>
        <begin position="219"/>
        <end position="240"/>
    </location>
</feature>
<dbReference type="InterPro" id="IPR052776">
    <property type="entry name" value="Chloro_ReproSupport/MetalTrans"/>
</dbReference>
<feature type="transmembrane region" description="Helical" evidence="2">
    <location>
        <begin position="352"/>
        <end position="374"/>
    </location>
</feature>
<protein>
    <submittedName>
        <fullName evidence="3">Nickel transporter</fullName>
    </submittedName>
</protein>
<keyword evidence="4" id="KW-1185">Reference proteome</keyword>
<evidence type="ECO:0000256" key="1">
    <source>
        <dbReference type="SAM" id="MobiDB-lite"/>
    </source>
</evidence>
<proteinExistence type="predicted"/>
<organism evidence="3 4">
    <name type="scientific">Micractinium conductrix</name>
    <dbReference type="NCBI Taxonomy" id="554055"/>
    <lineage>
        <taxon>Eukaryota</taxon>
        <taxon>Viridiplantae</taxon>
        <taxon>Chlorophyta</taxon>
        <taxon>core chlorophytes</taxon>
        <taxon>Trebouxiophyceae</taxon>
        <taxon>Chlorellales</taxon>
        <taxon>Chlorellaceae</taxon>
        <taxon>Chlorella clade</taxon>
        <taxon>Micractinium</taxon>
    </lineage>
</organism>
<sequence>MQSLAGRVQMNGVRALGGAARPASSAERLRISGAVPLPRTQFSGPSRLGWVPHAPVSCRGAGSSPQCAASSAAAAGSAALPPPPAQQQQQPAAPPALPAWAGRVARLAGAALLFAAWYSLAGVLGGPFASVGLAAAPVANEGLKTAVRSAWAGLAAGCLHTLAGADHLAALTPLTIGRSQFKASLLGALWGLGHSTGQLILGLLMVLLKDRFTQLVPALTKWGGATVGATLLAIGAMGLYETFFEQHEEHDERDPAAEAFTGMEMQGGVLVAKKERGGFGLATFATGIVYGLQPDALFVIVPALALPTKLAASAYIVMFVLGTVAAMGAYTGVIGATSAAIKKSNSGLTQKLSGFASFAALALGATMLLGGLGVELPFSLPFGLGHDH</sequence>